<gene>
    <name evidence="2" type="ORF">DIR46_14900</name>
</gene>
<keyword evidence="1" id="KW-0677">Repeat</keyword>
<reference evidence="2 3" key="1">
    <citation type="submission" date="2018-05" db="EMBL/GenBank/DDBJ databases">
        <title>Complete genome sequence of Massilia oculi sp. nov. CCUG 43427T (=DSM 26321T), the type strain of M. oculi, and comparison with genome sequences of other Massilia strains.</title>
        <authorList>
            <person name="Zhu B."/>
        </authorList>
    </citation>
    <scope>NUCLEOTIDE SEQUENCE [LARGE SCALE GENOMIC DNA]</scope>
    <source>
        <strain evidence="2 3">CCUG 43427</strain>
    </source>
</reference>
<evidence type="ECO:0008006" key="4">
    <source>
        <dbReference type="Google" id="ProtNLM"/>
    </source>
</evidence>
<dbReference type="InterPro" id="IPR001258">
    <property type="entry name" value="NHL_repeat"/>
</dbReference>
<dbReference type="Pfam" id="PF01436">
    <property type="entry name" value="NHL"/>
    <property type="match status" value="1"/>
</dbReference>
<dbReference type="Gene3D" id="2.120.10.30">
    <property type="entry name" value="TolB, C-terminal domain"/>
    <property type="match status" value="3"/>
</dbReference>
<dbReference type="SUPFAM" id="SSF101898">
    <property type="entry name" value="NHL repeat"/>
    <property type="match status" value="1"/>
</dbReference>
<name>A0A2S2DJU9_9BURK</name>
<proteinExistence type="predicted"/>
<dbReference type="KEGG" id="mtim:DIR46_14900"/>
<protein>
    <recommendedName>
        <fullName evidence="4">Gluconolaconase</fullName>
    </recommendedName>
</protein>
<dbReference type="RefSeq" id="WP_109345932.1">
    <property type="nucleotide sequence ID" value="NZ_CP029343.1"/>
</dbReference>
<evidence type="ECO:0000313" key="3">
    <source>
        <dbReference type="Proteomes" id="UP000245820"/>
    </source>
</evidence>
<dbReference type="EMBL" id="CP029343">
    <property type="protein sequence ID" value="AWL05598.1"/>
    <property type="molecule type" value="Genomic_DNA"/>
</dbReference>
<dbReference type="Proteomes" id="UP000245820">
    <property type="component" value="Chromosome"/>
</dbReference>
<dbReference type="AlphaFoldDB" id="A0A2S2DJU9"/>
<keyword evidence="3" id="KW-1185">Reference proteome</keyword>
<dbReference type="PANTHER" id="PTHR13833:SF71">
    <property type="entry name" value="NHL DOMAIN-CONTAINING PROTEIN"/>
    <property type="match status" value="1"/>
</dbReference>
<accession>A0A2S2DJU9</accession>
<organism evidence="2 3">
    <name type="scientific">Massilia oculi</name>
    <dbReference type="NCBI Taxonomy" id="945844"/>
    <lineage>
        <taxon>Bacteria</taxon>
        <taxon>Pseudomonadati</taxon>
        <taxon>Pseudomonadota</taxon>
        <taxon>Betaproteobacteria</taxon>
        <taxon>Burkholderiales</taxon>
        <taxon>Oxalobacteraceae</taxon>
        <taxon>Telluria group</taxon>
        <taxon>Massilia</taxon>
    </lineage>
</organism>
<dbReference type="InterPro" id="IPR011042">
    <property type="entry name" value="6-blade_b-propeller_TolB-like"/>
</dbReference>
<dbReference type="OrthoDB" id="9774579at2"/>
<evidence type="ECO:0000256" key="1">
    <source>
        <dbReference type="ARBA" id="ARBA00022737"/>
    </source>
</evidence>
<sequence>MTRRSVTDAVFDTARLRLKLCGAAALMLLCSACGDGIPKDQDDEDGGDPPPAPVAALSILAGDPTIEGTMDGAGTAARFKWPQGIAIDADDNLYVADTGNFVIRKITPAGVVTTVAGAAGTSGFVDGDAGNARFGNPVAVAVNRRGTIYVADNLRIRSITSAGRVSTTATIPMGSNVAAGRMASVMPGAIAVDANDNLFITNSYSTRRIAGDNTLMLEGQSVANNLTGVSLFEPRGVAVDNNNNLFVLDLDREISRWNPNGVIGINNMIFLAGAANARGAINGIGTAARFEQVVALTVDPRGNVYAADAINNLVRRITPEGVVTTVAGTTRSTTLRTGDLPGSLADVRGIVADGKGNLYVTSGNAVVKIRLP</sequence>
<dbReference type="PANTHER" id="PTHR13833">
    <property type="match status" value="1"/>
</dbReference>
<evidence type="ECO:0000313" key="2">
    <source>
        <dbReference type="EMBL" id="AWL05598.1"/>
    </source>
</evidence>